<dbReference type="Proteomes" id="UP000433575">
    <property type="component" value="Unassembled WGS sequence"/>
</dbReference>
<evidence type="ECO:0000313" key="1">
    <source>
        <dbReference type="EMBL" id="MSA89910.1"/>
    </source>
</evidence>
<evidence type="ECO:0000313" key="2">
    <source>
        <dbReference type="EMBL" id="MSC33665.1"/>
    </source>
</evidence>
<dbReference type="EMBL" id="WKPJ01000017">
    <property type="protein sequence ID" value="MSA89910.1"/>
    <property type="molecule type" value="Genomic_DNA"/>
</dbReference>
<gene>
    <name evidence="2" type="ORF">GKD88_11085</name>
    <name evidence="1" type="ORF">GKE08_11285</name>
</gene>
<accession>A0A6N7S8G7</accession>
<protein>
    <submittedName>
        <fullName evidence="1">Uncharacterized protein</fullName>
    </submittedName>
</protein>
<name>A0A6N7S8G7_9FIRM</name>
<proteinExistence type="predicted"/>
<dbReference type="RefSeq" id="WP_154239064.1">
    <property type="nucleotide sequence ID" value="NZ_WKPI01000019.1"/>
</dbReference>
<reference evidence="3 4" key="1">
    <citation type="journal article" date="2019" name="Nat. Med.">
        <title>A library of human gut bacterial isolates paired with longitudinal multiomics data enables mechanistic microbiome research.</title>
        <authorList>
            <person name="Poyet M."/>
            <person name="Groussin M."/>
            <person name="Gibbons S.M."/>
            <person name="Avila-Pacheco J."/>
            <person name="Jiang X."/>
            <person name="Kearney S.M."/>
            <person name="Perrotta A.R."/>
            <person name="Berdy B."/>
            <person name="Zhao S."/>
            <person name="Lieberman T.D."/>
            <person name="Swanson P.K."/>
            <person name="Smith M."/>
            <person name="Roesemann S."/>
            <person name="Alexander J.E."/>
            <person name="Rich S.A."/>
            <person name="Livny J."/>
            <person name="Vlamakis H."/>
            <person name="Clish C."/>
            <person name="Bullock K."/>
            <person name="Deik A."/>
            <person name="Scott J."/>
            <person name="Pierce K.A."/>
            <person name="Xavier R.J."/>
            <person name="Alm E.J."/>
        </authorList>
    </citation>
    <scope>NUCLEOTIDE SEQUENCE [LARGE SCALE GENOMIC DNA]</scope>
    <source>
        <strain evidence="1 3">BIOML-A4</strain>
        <strain evidence="2 4">BIOML-A5</strain>
    </source>
</reference>
<organism evidence="1 3">
    <name type="scientific">Holdemania massiliensis</name>
    <dbReference type="NCBI Taxonomy" id="1468449"/>
    <lineage>
        <taxon>Bacteria</taxon>
        <taxon>Bacillati</taxon>
        <taxon>Bacillota</taxon>
        <taxon>Erysipelotrichia</taxon>
        <taxon>Erysipelotrichales</taxon>
        <taxon>Erysipelotrichaceae</taxon>
        <taxon>Holdemania</taxon>
    </lineage>
</organism>
<dbReference type="Proteomes" id="UP000480929">
    <property type="component" value="Unassembled WGS sequence"/>
</dbReference>
<sequence>MSLESKRTRMKSGFLFICTVIRSLFHNHSSFRKKAELSSQPLSPTPLVRTGIATLPFPVKPGDLVWCLMPLSEKELKTVPEGHRIRPYWIAQVKNNHVMGFYCSSKPIKQCAENSIFVIPGEVTGLCRSYVDLRQLHPIPFDYLLESICFIPEPIQNQANKWMFLQHRKDSKRQDQIFPVPLMPYPGDILKNKGVVLRCDEQFYTAIKMAANQNLTGGIKTRNQYLSLIHQPIHSYFTASFKADELVGLVDSSTVFRLEKNHSKQKKQAKDKEKMYQMQPSRFRCGEILKDLYDQEYVFLFAANSHHYGYPLDDFIPIQLTCLSKKLSSSFMHLPLEDLMTDLQSLSEHLEKTPFIAILKHLQKKLYSQPEPCRCLLHG</sequence>
<keyword evidence="4" id="KW-1185">Reference proteome</keyword>
<dbReference type="OrthoDB" id="1651223at2"/>
<comment type="caution">
    <text evidence="1">The sequence shown here is derived from an EMBL/GenBank/DDBJ whole genome shotgun (WGS) entry which is preliminary data.</text>
</comment>
<dbReference type="EMBL" id="WKPI01000019">
    <property type="protein sequence ID" value="MSC33665.1"/>
    <property type="molecule type" value="Genomic_DNA"/>
</dbReference>
<evidence type="ECO:0000313" key="4">
    <source>
        <dbReference type="Proteomes" id="UP000480929"/>
    </source>
</evidence>
<evidence type="ECO:0000313" key="3">
    <source>
        <dbReference type="Proteomes" id="UP000433575"/>
    </source>
</evidence>
<dbReference type="AlphaFoldDB" id="A0A6N7S8G7"/>